<name>A0A915K302_ROMCU</name>
<dbReference type="Proteomes" id="UP000887565">
    <property type="component" value="Unplaced"/>
</dbReference>
<proteinExistence type="predicted"/>
<accession>A0A915K302</accession>
<protein>
    <submittedName>
        <fullName evidence="2">Uncharacterized protein</fullName>
    </submittedName>
</protein>
<organism evidence="1 2">
    <name type="scientific">Romanomermis culicivorax</name>
    <name type="common">Nematode worm</name>
    <dbReference type="NCBI Taxonomy" id="13658"/>
    <lineage>
        <taxon>Eukaryota</taxon>
        <taxon>Metazoa</taxon>
        <taxon>Ecdysozoa</taxon>
        <taxon>Nematoda</taxon>
        <taxon>Enoplea</taxon>
        <taxon>Dorylaimia</taxon>
        <taxon>Mermithida</taxon>
        <taxon>Mermithoidea</taxon>
        <taxon>Mermithidae</taxon>
        <taxon>Romanomermis</taxon>
    </lineage>
</organism>
<dbReference type="AlphaFoldDB" id="A0A915K302"/>
<evidence type="ECO:0000313" key="1">
    <source>
        <dbReference type="Proteomes" id="UP000887565"/>
    </source>
</evidence>
<dbReference type="WBParaSite" id="nRc.2.0.1.t32701-RA">
    <property type="protein sequence ID" value="nRc.2.0.1.t32701-RA"/>
    <property type="gene ID" value="nRc.2.0.1.g32701"/>
</dbReference>
<evidence type="ECO:0000313" key="2">
    <source>
        <dbReference type="WBParaSite" id="nRc.2.0.1.t32701-RA"/>
    </source>
</evidence>
<sequence>FLNNALTPLILYSKIEQIGEFFVKNPSKILILLFCDFSMGKNGNFYDSFYEASFKSLEFDPLRDRAHFGVVLNSSLARKCNLHQMGQIRIFGRLEKNLNLN</sequence>
<keyword evidence="1" id="KW-1185">Reference proteome</keyword>
<reference evidence="2" key="1">
    <citation type="submission" date="2022-11" db="UniProtKB">
        <authorList>
            <consortium name="WormBaseParasite"/>
        </authorList>
    </citation>
    <scope>IDENTIFICATION</scope>
</reference>